<dbReference type="Proteomes" id="UP001295740">
    <property type="component" value="Unassembled WGS sequence"/>
</dbReference>
<proteinExistence type="predicted"/>
<sequence length="217" mass="23584">MDDDEEMNAEMAAAMGFSSFGGPKSNKRRKFNPGADAVVVSSATSTLPLHPQEATSGSNMTPLGVRNPNNDEIDLGLDEQRPESAADDGPADGEGQDPNGDDPEPQYLDTSRPSAPIATDIENEVQSKIDSILGFTPTQEYSSLSSLLPTRGGIGGRGGRGGHRANRGQDREQGKKWWEDYYDPNFNVNPWEHLERTKGLESRGSWMSWEESKATKG</sequence>
<organism evidence="2 3">
    <name type="scientific">Anthostomella pinea</name>
    <dbReference type="NCBI Taxonomy" id="933095"/>
    <lineage>
        <taxon>Eukaryota</taxon>
        <taxon>Fungi</taxon>
        <taxon>Dikarya</taxon>
        <taxon>Ascomycota</taxon>
        <taxon>Pezizomycotina</taxon>
        <taxon>Sordariomycetes</taxon>
        <taxon>Xylariomycetidae</taxon>
        <taxon>Xylariales</taxon>
        <taxon>Xylariaceae</taxon>
        <taxon>Anthostomella</taxon>
    </lineage>
</organism>
<keyword evidence="3" id="KW-1185">Reference proteome</keyword>
<gene>
    <name evidence="2" type="ORF">KHLLAP_LOCUS11920</name>
</gene>
<evidence type="ECO:0000256" key="1">
    <source>
        <dbReference type="SAM" id="MobiDB-lite"/>
    </source>
</evidence>
<evidence type="ECO:0000313" key="3">
    <source>
        <dbReference type="Proteomes" id="UP001295740"/>
    </source>
</evidence>
<dbReference type="AlphaFoldDB" id="A0AAI8VUS3"/>
<feature type="region of interest" description="Disordered" evidence="1">
    <location>
        <begin position="1"/>
        <end position="122"/>
    </location>
</feature>
<reference evidence="2" key="1">
    <citation type="submission" date="2023-10" db="EMBL/GenBank/DDBJ databases">
        <authorList>
            <person name="Hackl T."/>
        </authorList>
    </citation>
    <scope>NUCLEOTIDE SEQUENCE</scope>
</reference>
<protein>
    <submittedName>
        <fullName evidence="2">Uu.00g070770.m01.CDS01</fullName>
    </submittedName>
</protein>
<comment type="caution">
    <text evidence="2">The sequence shown here is derived from an EMBL/GenBank/DDBJ whole genome shotgun (WGS) entry which is preliminary data.</text>
</comment>
<evidence type="ECO:0000313" key="2">
    <source>
        <dbReference type="EMBL" id="CAJ2511452.1"/>
    </source>
</evidence>
<feature type="region of interest" description="Disordered" evidence="1">
    <location>
        <begin position="143"/>
        <end position="172"/>
    </location>
</feature>
<accession>A0AAI8VUS3</accession>
<dbReference type="EMBL" id="CAUWAG010000018">
    <property type="protein sequence ID" value="CAJ2511452.1"/>
    <property type="molecule type" value="Genomic_DNA"/>
</dbReference>
<feature type="compositionally biased region" description="Polar residues" evidence="1">
    <location>
        <begin position="41"/>
        <end position="61"/>
    </location>
</feature>
<name>A0AAI8VUS3_9PEZI</name>
<feature type="compositionally biased region" description="Acidic residues" evidence="1">
    <location>
        <begin position="85"/>
        <end position="104"/>
    </location>
</feature>